<proteinExistence type="predicted"/>
<reference evidence="1" key="1">
    <citation type="submission" date="2021-04" db="EMBL/GenBank/DDBJ databases">
        <title>Oceanospirillales bacteria with DddD are important DMSP degraders in coastal seawater.</title>
        <authorList>
            <person name="Liu J."/>
        </authorList>
    </citation>
    <scope>NUCLEOTIDE SEQUENCE</scope>
    <source>
        <strain evidence="1">GY6</strain>
    </source>
</reference>
<evidence type="ECO:0000313" key="1">
    <source>
        <dbReference type="EMBL" id="UTW04638.1"/>
    </source>
</evidence>
<sequence length="142" mass="15950">MILKRFSELPALETEPGTDCSFVSHNPNGEPLLTVVYATKRDFLSVPKTYTGVQFKGSDTIPLEFHSVSRQDYLEQLELANSWFKSGAYEIEKTKDYSIVLLLTNDRALEIIFTGFELLQDSYHSSDSQTALFKLLDSAAAS</sequence>
<dbReference type="EMBL" id="CP073344">
    <property type="protein sequence ID" value="UTW04638.1"/>
    <property type="molecule type" value="Genomic_DNA"/>
</dbReference>
<protein>
    <recommendedName>
        <fullName evidence="3">Sensory transduction regulator</fullName>
    </recommendedName>
</protein>
<gene>
    <name evidence="1" type="ORF">KDX31_06435</name>
</gene>
<evidence type="ECO:0000313" key="2">
    <source>
        <dbReference type="Proteomes" id="UP001059950"/>
    </source>
</evidence>
<name>A0ABY5GYZ0_9GAMM</name>
<evidence type="ECO:0008006" key="3">
    <source>
        <dbReference type="Google" id="ProtNLM"/>
    </source>
</evidence>
<organism evidence="1 2">
    <name type="scientific">Amphritea atlantica</name>
    <dbReference type="NCBI Taxonomy" id="355243"/>
    <lineage>
        <taxon>Bacteria</taxon>
        <taxon>Pseudomonadati</taxon>
        <taxon>Pseudomonadota</taxon>
        <taxon>Gammaproteobacteria</taxon>
        <taxon>Oceanospirillales</taxon>
        <taxon>Oceanospirillaceae</taxon>
        <taxon>Amphritea</taxon>
    </lineage>
</organism>
<dbReference type="Proteomes" id="UP001059950">
    <property type="component" value="Chromosome"/>
</dbReference>
<keyword evidence="2" id="KW-1185">Reference proteome</keyword>
<accession>A0ABY5GYZ0</accession>